<evidence type="ECO:0000313" key="3">
    <source>
        <dbReference type="Proteomes" id="UP000295293"/>
    </source>
</evidence>
<dbReference type="EMBL" id="SNZH01000001">
    <property type="protein sequence ID" value="TDR48589.1"/>
    <property type="molecule type" value="Genomic_DNA"/>
</dbReference>
<keyword evidence="1" id="KW-1133">Transmembrane helix</keyword>
<dbReference type="Proteomes" id="UP000295293">
    <property type="component" value="Unassembled WGS sequence"/>
</dbReference>
<name>A0A4R6ZA78_9GAMM</name>
<keyword evidence="1" id="KW-0472">Membrane</keyword>
<evidence type="ECO:0000256" key="1">
    <source>
        <dbReference type="SAM" id="Phobius"/>
    </source>
</evidence>
<evidence type="ECO:0000313" key="2">
    <source>
        <dbReference type="EMBL" id="TDR48589.1"/>
    </source>
</evidence>
<proteinExistence type="predicted"/>
<keyword evidence="1" id="KW-0812">Transmembrane</keyword>
<organism evidence="2 3">
    <name type="scientific">Tahibacter aquaticus</name>
    <dbReference type="NCBI Taxonomy" id="520092"/>
    <lineage>
        <taxon>Bacteria</taxon>
        <taxon>Pseudomonadati</taxon>
        <taxon>Pseudomonadota</taxon>
        <taxon>Gammaproteobacteria</taxon>
        <taxon>Lysobacterales</taxon>
        <taxon>Rhodanobacteraceae</taxon>
        <taxon>Tahibacter</taxon>
    </lineage>
</organism>
<feature type="transmembrane region" description="Helical" evidence="1">
    <location>
        <begin position="126"/>
        <end position="146"/>
    </location>
</feature>
<comment type="caution">
    <text evidence="2">The sequence shown here is derived from an EMBL/GenBank/DDBJ whole genome shotgun (WGS) entry which is preliminary data.</text>
</comment>
<sequence>MDPYRQSLARRYAELNDAELRRRLERDELSEIPREIALAELHSRGLALAPPPTQRTFAPPLLHRDVEFTADGFSANPYQTPRADMLDTPERSGASQIWNTLWWTYTALYTLYALRTVSMPLRQGRLLNFGVVVMLAIMALTCLGLIGWCTRRRFLWRVVWIGVAVTAWLWAGLLGLASAIVMLDGTAAPIAGYQPEWLSLAMTAAVLPLAWALSRYACDKSIW</sequence>
<keyword evidence="3" id="KW-1185">Reference proteome</keyword>
<gene>
    <name evidence="2" type="ORF">DFR29_101209</name>
</gene>
<dbReference type="AlphaFoldDB" id="A0A4R6ZA78"/>
<feature type="transmembrane region" description="Helical" evidence="1">
    <location>
        <begin position="158"/>
        <end position="182"/>
    </location>
</feature>
<protein>
    <submittedName>
        <fullName evidence="2">Uncharacterized protein</fullName>
    </submittedName>
</protein>
<accession>A0A4R6ZA78</accession>
<feature type="transmembrane region" description="Helical" evidence="1">
    <location>
        <begin position="197"/>
        <end position="218"/>
    </location>
</feature>
<reference evidence="2 3" key="1">
    <citation type="submission" date="2019-03" db="EMBL/GenBank/DDBJ databases">
        <title>Genomic Encyclopedia of Type Strains, Phase IV (KMG-IV): sequencing the most valuable type-strain genomes for metagenomic binning, comparative biology and taxonomic classification.</title>
        <authorList>
            <person name="Goeker M."/>
        </authorList>
    </citation>
    <scope>NUCLEOTIDE SEQUENCE [LARGE SCALE GENOMIC DNA]</scope>
    <source>
        <strain evidence="2 3">DSM 21667</strain>
    </source>
</reference>